<evidence type="ECO:0000259" key="5">
    <source>
        <dbReference type="Pfam" id="PF06862"/>
    </source>
</evidence>
<evidence type="ECO:0000256" key="3">
    <source>
        <dbReference type="ARBA" id="ARBA00023242"/>
    </source>
</evidence>
<dbReference type="GO" id="GO:0019843">
    <property type="term" value="F:rRNA binding"/>
    <property type="evidence" value="ECO:0007669"/>
    <property type="project" value="TreeGrafter"/>
</dbReference>
<evidence type="ECO:0000259" key="6">
    <source>
        <dbReference type="Pfam" id="PF22916"/>
    </source>
</evidence>
<dbReference type="PANTHER" id="PTHR12933">
    <property type="entry name" value="ORF PROTEIN-RELATED"/>
    <property type="match status" value="1"/>
</dbReference>
<dbReference type="Pfam" id="PF06862">
    <property type="entry name" value="Utp25_C"/>
    <property type="match status" value="1"/>
</dbReference>
<dbReference type="Proteomes" id="UP001301350">
    <property type="component" value="Unassembled WGS sequence"/>
</dbReference>
<dbReference type="InterPro" id="IPR053940">
    <property type="entry name" value="UTP25_NTPase-like"/>
</dbReference>
<keyword evidence="8" id="KW-1185">Reference proteome</keyword>
<evidence type="ECO:0000256" key="2">
    <source>
        <dbReference type="ARBA" id="ARBA00009223"/>
    </source>
</evidence>
<dbReference type="InterPro" id="IPR053939">
    <property type="entry name" value="UTP25_C"/>
</dbReference>
<comment type="similarity">
    <text evidence="2">Belongs to the UTP25 family.</text>
</comment>
<dbReference type="InterPro" id="IPR010678">
    <property type="entry name" value="UTP25"/>
</dbReference>
<reference evidence="7 8" key="1">
    <citation type="submission" date="2022-07" db="EMBL/GenBank/DDBJ databases">
        <title>Genome-wide signatures of adaptation to extreme environments.</title>
        <authorList>
            <person name="Cho C.H."/>
            <person name="Yoon H.S."/>
        </authorList>
    </citation>
    <scope>NUCLEOTIDE SEQUENCE [LARGE SCALE GENOMIC DNA]</scope>
    <source>
        <strain evidence="7 8">DBV 063 E5</strain>
    </source>
</reference>
<organism evidence="7 8">
    <name type="scientific">Cyanidium caldarium</name>
    <name type="common">Red alga</name>
    <dbReference type="NCBI Taxonomy" id="2771"/>
    <lineage>
        <taxon>Eukaryota</taxon>
        <taxon>Rhodophyta</taxon>
        <taxon>Bangiophyceae</taxon>
        <taxon>Cyanidiales</taxon>
        <taxon>Cyanidiaceae</taxon>
        <taxon>Cyanidium</taxon>
    </lineage>
</organism>
<dbReference type="EMBL" id="JANCYW010000019">
    <property type="protein sequence ID" value="KAK4538635.1"/>
    <property type="molecule type" value="Genomic_DNA"/>
</dbReference>
<proteinExistence type="inferred from homology"/>
<evidence type="ECO:0000256" key="4">
    <source>
        <dbReference type="SAM" id="MobiDB-lite"/>
    </source>
</evidence>
<feature type="domain" description="UTP25 C-terminal" evidence="5">
    <location>
        <begin position="635"/>
        <end position="810"/>
    </location>
</feature>
<comment type="caution">
    <text evidence="7">The sequence shown here is derived from an EMBL/GenBank/DDBJ whole genome shotgun (WGS) entry which is preliminary data.</text>
</comment>
<evidence type="ECO:0000256" key="1">
    <source>
        <dbReference type="ARBA" id="ARBA00004604"/>
    </source>
</evidence>
<feature type="compositionally biased region" description="Basic residues" evidence="4">
    <location>
        <begin position="1"/>
        <end position="11"/>
    </location>
</feature>
<dbReference type="GO" id="GO:0034511">
    <property type="term" value="F:U3 snoRNA binding"/>
    <property type="evidence" value="ECO:0007669"/>
    <property type="project" value="InterPro"/>
</dbReference>
<evidence type="ECO:0008006" key="9">
    <source>
        <dbReference type="Google" id="ProtNLM"/>
    </source>
</evidence>
<keyword evidence="3" id="KW-0539">Nucleus</keyword>
<accession>A0AAV9J2T4</accession>
<protein>
    <recommendedName>
        <fullName evidence="9">U3 small nucleolar RNA-associated protein 25</fullName>
    </recommendedName>
</protein>
<feature type="domain" description="UTP25 NTP hydrolase-like" evidence="6">
    <location>
        <begin position="285"/>
        <end position="581"/>
    </location>
</feature>
<dbReference type="AlphaFoldDB" id="A0AAV9J2T4"/>
<gene>
    <name evidence="7" type="ORF">CDCA_CDCA19G4660</name>
</gene>
<evidence type="ECO:0000313" key="7">
    <source>
        <dbReference type="EMBL" id="KAK4538635.1"/>
    </source>
</evidence>
<evidence type="ECO:0000313" key="8">
    <source>
        <dbReference type="Proteomes" id="UP001301350"/>
    </source>
</evidence>
<dbReference type="Pfam" id="PF22916">
    <property type="entry name" value="UTP25_NTPase-like"/>
    <property type="match status" value="1"/>
</dbReference>
<name>A0AAV9J2T4_CYACA</name>
<sequence>MPPRRRGRRPSRRQEASEGSVVTAGNGTDVEVDILDQAAAWRPERGDLGTDSEAARSKCAKLRRILGVTSREEANVGSEPAMPRTSERECPDAAVDEVVAKETLPPSMTSAQRRSAPDEDGPEGEAALPDSEADSDRCSEDGATPSDDESEADSDVDTAARKVAEWERRHYARQAPRHSTATECVWKSAASTSSGSLQPSSVELESLLLQENITLLSLQPPDAESCTPLLNADLGEAADLLAASSAIRRRYRQRTAALEQQLAPDPALSPARLLLFARALASMADVFYGCVTGVHEEQRLLDLCMACVASRVLRARAHQLRTSARLALQRTDGTANACDTAADDDDSECRDQGFTAARILVLAPTRHVAYCAVHSLIAVGGFAHVFHCRRFEEEYGPAPGDGTADEAPTLLIHQHTAAIPPPETVSDARARNWFSKPPDFQTAFKGNIDDDFRIGLRLSRRTLRLYTDFFRSDIVLASPLGLQRLASDPERGGVSGGAVDSLSSIEMALVLRTDTMLMQNWEHLTSVLGNVVNRMPAKIPPGTDFGRVQQRFLDGQAARYRQTVWLAAWDTPEMHAMVSAAYRGHTHAPGGNVSGALKLLRRQWPGVVSRVTPRRAPSLLPAGWIRHVLEMVPPAFVASSAPRARAACEARFAYFAQVVLPRMHQRQPDRTLLFIPSYFDFVRVRHLLHRRHEERHGAQVERDFATCSEYTSTDDVTRHRLRFFEGRIRLLVISERFHFYRRYRIRGARQVLLYGPPVHPQFYRELSDMVASTGAGSPQVRCLYMLPEDTLAVHRLLGSAAWGELCHSQHGGIWEWFSRE</sequence>
<dbReference type="GO" id="GO:0000462">
    <property type="term" value="P:maturation of SSU-rRNA from tricistronic rRNA transcript (SSU-rRNA, 5.8S rRNA, LSU-rRNA)"/>
    <property type="evidence" value="ECO:0007669"/>
    <property type="project" value="TreeGrafter"/>
</dbReference>
<dbReference type="GO" id="GO:0032040">
    <property type="term" value="C:small-subunit processome"/>
    <property type="evidence" value="ECO:0007669"/>
    <property type="project" value="TreeGrafter"/>
</dbReference>
<feature type="compositionally biased region" description="Acidic residues" evidence="4">
    <location>
        <begin position="146"/>
        <end position="156"/>
    </location>
</feature>
<feature type="region of interest" description="Disordered" evidence="4">
    <location>
        <begin position="1"/>
        <end position="30"/>
    </location>
</feature>
<dbReference type="PANTHER" id="PTHR12933:SF0">
    <property type="entry name" value="U3 SMALL NUCLEOLAR RNA-ASSOCIATED PROTEIN 25 HOMOLOG"/>
    <property type="match status" value="1"/>
</dbReference>
<feature type="region of interest" description="Disordered" evidence="4">
    <location>
        <begin position="66"/>
        <end position="157"/>
    </location>
</feature>
<comment type="subcellular location">
    <subcellularLocation>
        <location evidence="1">Nucleus</location>
        <location evidence="1">Nucleolus</location>
    </subcellularLocation>
</comment>